<organism evidence="2 3">
    <name type="scientific">Bacteroides thetaiotaomicron dnLKV9</name>
    <dbReference type="NCBI Taxonomy" id="1235785"/>
    <lineage>
        <taxon>Bacteria</taxon>
        <taxon>Pseudomonadati</taxon>
        <taxon>Bacteroidota</taxon>
        <taxon>Bacteroidia</taxon>
        <taxon>Bacteroidales</taxon>
        <taxon>Bacteroidaceae</taxon>
        <taxon>Bacteroides</taxon>
    </lineage>
</organism>
<dbReference type="PANTHER" id="PTHR32309">
    <property type="entry name" value="TYROSINE-PROTEIN KINASE"/>
    <property type="match status" value="1"/>
</dbReference>
<proteinExistence type="predicted"/>
<dbReference type="Proteomes" id="UP000014207">
    <property type="component" value="Unassembled WGS sequence"/>
</dbReference>
<protein>
    <recommendedName>
        <fullName evidence="4">Polysaccharide chain length determinant N-terminal domain-containing protein</fullName>
    </recommendedName>
</protein>
<name>R9HEE5_BACT4</name>
<dbReference type="GO" id="GO:0005886">
    <property type="term" value="C:plasma membrane"/>
    <property type="evidence" value="ECO:0007669"/>
    <property type="project" value="TreeGrafter"/>
</dbReference>
<dbReference type="PANTHER" id="PTHR32309:SF13">
    <property type="entry name" value="FERRIC ENTEROBACTIN TRANSPORT PROTEIN FEPE"/>
    <property type="match status" value="1"/>
</dbReference>
<dbReference type="PATRIC" id="fig|1235785.3.peg.1394"/>
<keyword evidence="1" id="KW-0472">Membrane</keyword>
<evidence type="ECO:0000313" key="2">
    <source>
        <dbReference type="EMBL" id="EOS02274.1"/>
    </source>
</evidence>
<dbReference type="HOGENOM" id="CLU_022010_1_0_10"/>
<comment type="caution">
    <text evidence="2">The sequence shown here is derived from an EMBL/GenBank/DDBJ whole genome shotgun (WGS) entry which is preliminary data.</text>
</comment>
<gene>
    <name evidence="2" type="ORF">C799_01391</name>
</gene>
<keyword evidence="1" id="KW-1133">Transmembrane helix</keyword>
<dbReference type="AlphaFoldDB" id="R9HEE5"/>
<dbReference type="RefSeq" id="WP_016267732.1">
    <property type="nucleotide sequence ID" value="NZ_KE159459.1"/>
</dbReference>
<reference evidence="2 3" key="1">
    <citation type="submission" date="2013-04" db="EMBL/GenBank/DDBJ databases">
        <title>The Genome Sequence of Bacteroides thetaiotaomicron dnLKV9.</title>
        <authorList>
            <consortium name="The Broad Institute Genomics Platform"/>
            <consortium name="The Broad Institute Genome Sequencing Center for Infectious Disease"/>
            <person name="Earl A."/>
            <person name="Xavier R."/>
            <person name="Kuhn K."/>
            <person name="Stappenbeck T."/>
            <person name="Walker B."/>
            <person name="Young S."/>
            <person name="Zeng Q."/>
            <person name="Gargeya S."/>
            <person name="Fitzgerald M."/>
            <person name="Haas B."/>
            <person name="Abouelleil A."/>
            <person name="Allen A.W."/>
            <person name="Alvarado L."/>
            <person name="Arachchi H.M."/>
            <person name="Berlin A.M."/>
            <person name="Chapman S.B."/>
            <person name="Gainer-Dewar J."/>
            <person name="Goldberg J."/>
            <person name="Griggs A."/>
            <person name="Gujja S."/>
            <person name="Hansen M."/>
            <person name="Howarth C."/>
            <person name="Imamovic A."/>
            <person name="Ireland A."/>
            <person name="Larimer J."/>
            <person name="McCowan C."/>
            <person name="Murphy C."/>
            <person name="Pearson M."/>
            <person name="Poon T.W."/>
            <person name="Priest M."/>
            <person name="Roberts A."/>
            <person name="Saif S."/>
            <person name="Shea T."/>
            <person name="Sisk P."/>
            <person name="Sykes S."/>
            <person name="Wortman J."/>
            <person name="Nusbaum C."/>
            <person name="Birren B."/>
        </authorList>
    </citation>
    <scope>NUCLEOTIDE SEQUENCE [LARGE SCALE GENOMIC DNA]</scope>
    <source>
        <strain evidence="3">dnLKV9</strain>
    </source>
</reference>
<feature type="transmembrane region" description="Helical" evidence="1">
    <location>
        <begin position="14"/>
        <end position="32"/>
    </location>
</feature>
<keyword evidence="1" id="KW-0812">Transmembrane</keyword>
<evidence type="ECO:0000256" key="1">
    <source>
        <dbReference type="SAM" id="Phobius"/>
    </source>
</evidence>
<feature type="transmembrane region" description="Helical" evidence="1">
    <location>
        <begin position="480"/>
        <end position="500"/>
    </location>
</feature>
<evidence type="ECO:0000313" key="3">
    <source>
        <dbReference type="Proteomes" id="UP000014207"/>
    </source>
</evidence>
<sequence>MEYILYISRFLYRIRWWLLIGTIIITFTAYRLGKRMIGKTYYVEATLYTGVASGYDIEGGGSKVDWATAQNAMDNLLSIIKAESTLQRVSMRLYARSLIKGNPNEDNEYIKASNYNWIYNHLKNSPNGKEILALVDKSSEDKTVANFFHYLKPTQANYLYGVFYYNLHHYSFNDLKNIQANRKGASDLIQVSYMTDDPGIAYNTIEILTKEFVNEYRSIRYGETDNVIKYFKGELDRIGKELRINEDSLTNYNIDKRIINYYDETKEIAAINKEFELREQNVLFDYNSAKAMLSELERHMDSNAKQVLNNLQFLDKLKEASSLTGKISEMETITDNSPTQGNSLQDYKNRLEKTRKELSDLSNKYVEHQYTKEGVAKNNIIEQWLDLTMQLEKAQSELQIVQESRRALDEKYKFFAPVGSTIKRKERNINFIEQNYLSVLRSYNDALMRRKNLEMTSAALKVLNAPAYPISSMPTPLKKIVMGTCIGTFLFIILGFFLLLELLDRTLRDSIRTRRLVGLPMLGAFPKKSTFEYRGYIKECEQIAIKHLSSSILRFCNKRKEGLPYIINFISTDAGEGKSNVINELKEYWNSIGLKANTLIYNSDFNALSRDFVLAKSITDIYTPGEEDILIIEYPNLRDVNIPPELLQESNLNILVARADRGWKETDKLLVEKLRQQVAQAPLFVYLTRASRNVIEDYTGMLPPYTLWRKVIYRLSQLALTESIHTLLKKKKQSSEENDEDDD</sequence>
<dbReference type="EMBL" id="ASSM01000006">
    <property type="protein sequence ID" value="EOS02274.1"/>
    <property type="molecule type" value="Genomic_DNA"/>
</dbReference>
<evidence type="ECO:0008006" key="4">
    <source>
        <dbReference type="Google" id="ProtNLM"/>
    </source>
</evidence>
<accession>R9HEE5</accession>
<dbReference type="GO" id="GO:0004713">
    <property type="term" value="F:protein tyrosine kinase activity"/>
    <property type="evidence" value="ECO:0007669"/>
    <property type="project" value="TreeGrafter"/>
</dbReference>
<dbReference type="InterPro" id="IPR050445">
    <property type="entry name" value="Bact_polysacc_biosynth/exp"/>
</dbReference>